<dbReference type="EMBL" id="JAOVZO020000023">
    <property type="protein sequence ID" value="MDC8016085.1"/>
    <property type="molecule type" value="Genomic_DNA"/>
</dbReference>
<evidence type="ECO:0000313" key="1">
    <source>
        <dbReference type="EMBL" id="MDC8016085.1"/>
    </source>
</evidence>
<sequence length="863" mass="94687">MTVPAASIDRLYEWLPAVHRRRDAERGYPLRALLRAIGEEVDVVEDDISQLYSDWFIETCADWVVPYIGELVGFRPVPEAGAAGDPASEAGRKLNAWLTPRREVANTIALRRRKGALHVLEHLARDVAGWPALATEYYRTLGWTQNLNHPHLERARTARISDRPARGDDACACDPSAHTVDVRRIDSHRRRGKYNIPNIGLAVYRLRSYPVTATPACCVEDEGAHCFAFSVFGNDAPLYATAPPCGPCAHENDGVPLPLRRARLQRVTGAHPPVVETDAFYCGAGRSFAITAPGWPAKNAPQPIPASAIVVADLTDWAYVARPGTVAVDPERGRIAFPPGKAPRHGVRVDYHYGFSADMGGGEYARSLIEPSPRDASAFDRHDFVDAPAVLKRLQQHKPDGEPLSIYLAGRFGESLMQAIDDWKPDEAPPAELVQRLADAFDDALADADLYVPSRFPGVVLSDEMNRLRERKDDPASLARFNRLVLEAFYGEAIALRFRYYAIGRDGYERIGDALTQWRRDDPRYAVIEFTRSGVWTEPVNIRLHARQTLQLRAAERVRPVLRLLDYMADRSDAFRVAGDAGSRLVLDGLVVGGRGIQVRRPDGCAEGEGDDLCELAIRHCTLVPGWDLGCDCEPKRPNEPSIEFAGTTAKLTVEHSIVGAIEITHETARVAPNGVAIADSIVDATHSGRLALHGGEGRPAHANLTVLRSTVLGALTVHALILAENSLFTGCVEVARRQIGCMRFCYAPPDSRTPRRFHCQPDLARAAALAALEPDATGETRARALANASLRVKPRFTSVRYGHPAYAQLAQDVAIEIARGADDESEMGAFHDLFGPQRAANLRARLAEYTPAGMEAGIFYAT</sequence>
<evidence type="ECO:0000313" key="2">
    <source>
        <dbReference type="Proteomes" id="UP001139971"/>
    </source>
</evidence>
<accession>A0A9X3YRB0</accession>
<organism evidence="1 2">
    <name type="scientific">Tahibacter soli</name>
    <dbReference type="NCBI Taxonomy" id="2983605"/>
    <lineage>
        <taxon>Bacteria</taxon>
        <taxon>Pseudomonadati</taxon>
        <taxon>Pseudomonadota</taxon>
        <taxon>Gammaproteobacteria</taxon>
        <taxon>Lysobacterales</taxon>
        <taxon>Rhodanobacteraceae</taxon>
        <taxon>Tahibacter</taxon>
    </lineage>
</organism>
<dbReference type="Proteomes" id="UP001139971">
    <property type="component" value="Unassembled WGS sequence"/>
</dbReference>
<comment type="caution">
    <text evidence="1">The sequence shown here is derived from an EMBL/GenBank/DDBJ whole genome shotgun (WGS) entry which is preliminary data.</text>
</comment>
<gene>
    <name evidence="1" type="ORF">OD750_026465</name>
</gene>
<name>A0A9X3YRB0_9GAMM</name>
<dbReference type="AlphaFoldDB" id="A0A9X3YRB0"/>
<keyword evidence="2" id="KW-1185">Reference proteome</keyword>
<proteinExistence type="predicted"/>
<dbReference type="RefSeq" id="WP_263542627.1">
    <property type="nucleotide sequence ID" value="NZ_JAOVZO020000023.1"/>
</dbReference>
<reference evidence="1" key="1">
    <citation type="submission" date="2023-02" db="EMBL/GenBank/DDBJ databases">
        <title>Tahibacter soli sp. nov. isolated from soil.</title>
        <authorList>
            <person name="Baek J.H."/>
            <person name="Lee J.K."/>
            <person name="Choi D.G."/>
            <person name="Jeon C.O."/>
        </authorList>
    </citation>
    <scope>NUCLEOTIDE SEQUENCE</scope>
    <source>
        <strain evidence="1">BL</strain>
    </source>
</reference>
<protein>
    <submittedName>
        <fullName evidence="1">Uncharacterized protein</fullName>
    </submittedName>
</protein>